<name>A0A316AHP6_9BACT</name>
<evidence type="ECO:0000313" key="4">
    <source>
        <dbReference type="Proteomes" id="UP000245880"/>
    </source>
</evidence>
<protein>
    <recommendedName>
        <fullName evidence="2">CAAX prenyl protease 2/Lysostaphin resistance protein A-like domain-containing protein</fullName>
    </recommendedName>
</protein>
<feature type="transmembrane region" description="Helical" evidence="1">
    <location>
        <begin position="225"/>
        <end position="247"/>
    </location>
</feature>
<proteinExistence type="predicted"/>
<reference evidence="3 4" key="1">
    <citation type="submission" date="2018-03" db="EMBL/GenBank/DDBJ databases">
        <title>Genomic Encyclopedia of Archaeal and Bacterial Type Strains, Phase II (KMG-II): from individual species to whole genera.</title>
        <authorList>
            <person name="Goeker M."/>
        </authorList>
    </citation>
    <scope>NUCLEOTIDE SEQUENCE [LARGE SCALE GENOMIC DNA]</scope>
    <source>
        <strain evidence="3 4">DSM 100346</strain>
    </source>
</reference>
<comment type="caution">
    <text evidence="3">The sequence shown here is derived from an EMBL/GenBank/DDBJ whole genome shotgun (WGS) entry which is preliminary data.</text>
</comment>
<evidence type="ECO:0000256" key="1">
    <source>
        <dbReference type="SAM" id="Phobius"/>
    </source>
</evidence>
<organism evidence="3 4">
    <name type="scientific">Dyadobacter jejuensis</name>
    <dbReference type="NCBI Taxonomy" id="1082580"/>
    <lineage>
        <taxon>Bacteria</taxon>
        <taxon>Pseudomonadati</taxon>
        <taxon>Bacteroidota</taxon>
        <taxon>Cytophagia</taxon>
        <taxon>Cytophagales</taxon>
        <taxon>Spirosomataceae</taxon>
        <taxon>Dyadobacter</taxon>
    </lineage>
</organism>
<dbReference type="OrthoDB" id="9782250at2"/>
<dbReference type="Pfam" id="PF02517">
    <property type="entry name" value="Rce1-like"/>
    <property type="match status" value="1"/>
</dbReference>
<feature type="transmembrane region" description="Helical" evidence="1">
    <location>
        <begin position="78"/>
        <end position="98"/>
    </location>
</feature>
<accession>A0A316AHP6</accession>
<dbReference type="AlphaFoldDB" id="A0A316AHP6"/>
<feature type="transmembrane region" description="Helical" evidence="1">
    <location>
        <begin position="196"/>
        <end position="218"/>
    </location>
</feature>
<gene>
    <name evidence="3" type="ORF">CLV98_108122</name>
</gene>
<feature type="transmembrane region" description="Helical" evidence="1">
    <location>
        <begin position="169"/>
        <end position="190"/>
    </location>
</feature>
<keyword evidence="1" id="KW-0472">Membrane</keyword>
<keyword evidence="1" id="KW-1133">Transmembrane helix</keyword>
<feature type="transmembrane region" description="Helical" evidence="1">
    <location>
        <begin position="130"/>
        <end position="148"/>
    </location>
</feature>
<feature type="transmembrane region" description="Helical" evidence="1">
    <location>
        <begin position="44"/>
        <end position="62"/>
    </location>
</feature>
<evidence type="ECO:0000313" key="3">
    <source>
        <dbReference type="EMBL" id="PWJ57202.1"/>
    </source>
</evidence>
<keyword evidence="4" id="KW-1185">Reference proteome</keyword>
<evidence type="ECO:0000259" key="2">
    <source>
        <dbReference type="Pfam" id="PF02517"/>
    </source>
</evidence>
<dbReference type="EMBL" id="QGDT01000008">
    <property type="protein sequence ID" value="PWJ57202.1"/>
    <property type="molecule type" value="Genomic_DNA"/>
</dbReference>
<dbReference type="InterPro" id="IPR003675">
    <property type="entry name" value="Rce1/LyrA-like_dom"/>
</dbReference>
<dbReference type="Proteomes" id="UP000245880">
    <property type="component" value="Unassembled WGS sequence"/>
</dbReference>
<dbReference type="RefSeq" id="WP_109675521.1">
    <property type="nucleotide sequence ID" value="NZ_QGDT01000008.1"/>
</dbReference>
<keyword evidence="1" id="KW-0812">Transmembrane</keyword>
<feature type="transmembrane region" description="Helical" evidence="1">
    <location>
        <begin position="21"/>
        <end position="38"/>
    </location>
</feature>
<feature type="domain" description="CAAX prenyl protease 2/Lysostaphin resistance protein A-like" evidence="2">
    <location>
        <begin position="133"/>
        <end position="237"/>
    </location>
</feature>
<dbReference type="GO" id="GO:0004175">
    <property type="term" value="F:endopeptidase activity"/>
    <property type="evidence" value="ECO:0007669"/>
    <property type="project" value="UniProtKB-ARBA"/>
</dbReference>
<dbReference type="GO" id="GO:0080120">
    <property type="term" value="P:CAAX-box protein maturation"/>
    <property type="evidence" value="ECO:0007669"/>
    <property type="project" value="UniProtKB-ARBA"/>
</dbReference>
<sequence>MKNELRPFWQRHITMNWRFGLFLILIVCIPRFLLVLNANKTANYGFIGLVMVISALAPFIFLNKNGLKTIGLTRPRKYHWLFMAFISGLAYSILLYFLGEVAYSDTISNWYVYIGKSYNISAGITASDKLTLFAIMAITGMIFSPIGEELFFRGIVHGSLAHSFGDSKAAIMEGMAFALTHIAHFGLIFIHDEWNFLLFPTILWVISMFMVSIVFYLFKKKSGSIWGAILGHAAFNLGMIYCIFFWLN</sequence>